<name>A0A7T8QVI7_CALRO</name>
<dbReference type="SUPFAM" id="SSF50969">
    <property type="entry name" value="YVTN repeat-like/Quinoprotein amine dehydrogenase"/>
    <property type="match status" value="1"/>
</dbReference>
<dbReference type="InterPro" id="IPR011044">
    <property type="entry name" value="Quino_amine_DH_bsu"/>
</dbReference>
<evidence type="ECO:0000313" key="1">
    <source>
        <dbReference type="EMBL" id="QQP56659.1"/>
    </source>
</evidence>
<gene>
    <name evidence="1" type="ORF">FKW44_001398</name>
</gene>
<dbReference type="OrthoDB" id="308690at2759"/>
<dbReference type="Proteomes" id="UP000595437">
    <property type="component" value="Chromosome 1"/>
</dbReference>
<organism evidence="1 2">
    <name type="scientific">Caligus rogercresseyi</name>
    <name type="common">Sea louse</name>
    <dbReference type="NCBI Taxonomy" id="217165"/>
    <lineage>
        <taxon>Eukaryota</taxon>
        <taxon>Metazoa</taxon>
        <taxon>Ecdysozoa</taxon>
        <taxon>Arthropoda</taxon>
        <taxon>Crustacea</taxon>
        <taxon>Multicrustacea</taxon>
        <taxon>Hexanauplia</taxon>
        <taxon>Copepoda</taxon>
        <taxon>Siphonostomatoida</taxon>
        <taxon>Caligidae</taxon>
        <taxon>Caligus</taxon>
    </lineage>
</organism>
<dbReference type="EMBL" id="CP045890">
    <property type="protein sequence ID" value="QQP56659.1"/>
    <property type="molecule type" value="Genomic_DNA"/>
</dbReference>
<dbReference type="InterPro" id="IPR052778">
    <property type="entry name" value="Centrosome-WD_assoc"/>
</dbReference>
<protein>
    <submittedName>
        <fullName evidence="1">Uncharacterized protein</fullName>
    </submittedName>
</protein>
<dbReference type="GO" id="GO:1990811">
    <property type="term" value="C:MWP complex"/>
    <property type="evidence" value="ECO:0007669"/>
    <property type="project" value="TreeGrafter"/>
</dbReference>
<dbReference type="AlphaFoldDB" id="A0A7T8QVI7"/>
<keyword evidence="2" id="KW-1185">Reference proteome</keyword>
<accession>A0A7T8QVI7</accession>
<dbReference type="GO" id="GO:0005815">
    <property type="term" value="C:microtubule organizing center"/>
    <property type="evidence" value="ECO:0007669"/>
    <property type="project" value="TreeGrafter"/>
</dbReference>
<sequence length="143" mass="15978">MNFSPSYPCSNGSVSWSPNGRYILSSTSSRLILRDASSLCVLSNYVCSEPPDQIFWAPNSELFGVLILGRGLTRVFRVKDPEWTARIAEGSFLRRFLAVLEAANKGREVLSIYDSEEGWQILRSIELPTLNASGLSWSRKTTL</sequence>
<dbReference type="PANTHER" id="PTHR16220">
    <property type="entry name" value="WD REPEAT PROTEIN 8-RELATED"/>
    <property type="match status" value="1"/>
</dbReference>
<proteinExistence type="predicted"/>
<dbReference type="PANTHER" id="PTHR16220:SF0">
    <property type="entry name" value="WD REPEAT-CONTAINING PROTEIN WRAP73"/>
    <property type="match status" value="1"/>
</dbReference>
<reference evidence="2" key="1">
    <citation type="submission" date="2021-01" db="EMBL/GenBank/DDBJ databases">
        <title>Caligus Genome Assembly.</title>
        <authorList>
            <person name="Gallardo-Escarate C."/>
        </authorList>
    </citation>
    <scope>NUCLEOTIDE SEQUENCE [LARGE SCALE GENOMIC DNA]</scope>
</reference>
<evidence type="ECO:0000313" key="2">
    <source>
        <dbReference type="Proteomes" id="UP000595437"/>
    </source>
</evidence>